<feature type="domain" description="Periplasmic copper-binding protein NosD beta helix" evidence="2">
    <location>
        <begin position="89"/>
        <end position="223"/>
    </location>
</feature>
<dbReference type="KEGG" id="bana:BARAN1_0707"/>
<sequence length="257" mass="27305">MRKTVLSLMVLVLVATTAWAELVRRGPILITSDQDFTPENGVVGGWGVFGDPYIISGVRIDAGGDDYGILISGTIRPVLIRDVEVLGARTAGIKVQSAKGVTIEDVRVRGCAVGISAFLSTEVIVSRAWIEECPDGVRLVFSSGVDLYDLHVSRCRTGVWFAGTTGSLLAGAVIEACDVGMAVELGCEGIVVAQNAFLGCRLPARSDGGAAWDNGVRGNYWEGFVSPDEDGDGILDQPYPVGPEEEDRFPLASWSEL</sequence>
<keyword evidence="4" id="KW-1185">Reference proteome</keyword>
<dbReference type="EMBL" id="LS483254">
    <property type="protein sequence ID" value="SQD92731.1"/>
    <property type="molecule type" value="Genomic_DNA"/>
</dbReference>
<dbReference type="InterPro" id="IPR011050">
    <property type="entry name" value="Pectin_lyase_fold/virulence"/>
</dbReference>
<reference evidence="4" key="1">
    <citation type="submission" date="2018-05" db="EMBL/GenBank/DDBJ databases">
        <authorList>
            <person name="Hao L."/>
        </authorList>
    </citation>
    <scope>NUCLEOTIDE SEQUENCE [LARGE SCALE GENOMIC DNA]</scope>
</reference>
<dbReference type="SMART" id="SM00710">
    <property type="entry name" value="PbH1"/>
    <property type="match status" value="4"/>
</dbReference>
<protein>
    <recommendedName>
        <fullName evidence="2">Periplasmic copper-binding protein NosD beta helix domain-containing protein</fullName>
    </recommendedName>
</protein>
<evidence type="ECO:0000313" key="3">
    <source>
        <dbReference type="EMBL" id="SQD92731.1"/>
    </source>
</evidence>
<dbReference type="Pfam" id="PF05048">
    <property type="entry name" value="NosD"/>
    <property type="match status" value="1"/>
</dbReference>
<gene>
    <name evidence="3" type="ORF">BARAN1_0707</name>
</gene>
<dbReference type="SUPFAM" id="SSF51126">
    <property type="entry name" value="Pectin lyase-like"/>
    <property type="match status" value="1"/>
</dbReference>
<evidence type="ECO:0000256" key="1">
    <source>
        <dbReference type="SAM" id="MobiDB-lite"/>
    </source>
</evidence>
<accession>A0A2X3KJB4</accession>
<dbReference type="InterPro" id="IPR006626">
    <property type="entry name" value="PbH1"/>
</dbReference>
<evidence type="ECO:0000259" key="2">
    <source>
        <dbReference type="Pfam" id="PF05048"/>
    </source>
</evidence>
<dbReference type="InterPro" id="IPR007742">
    <property type="entry name" value="NosD_dom"/>
</dbReference>
<evidence type="ECO:0000313" key="4">
    <source>
        <dbReference type="Proteomes" id="UP000249818"/>
    </source>
</evidence>
<dbReference type="Gene3D" id="2.160.20.10">
    <property type="entry name" value="Single-stranded right-handed beta-helix, Pectin lyase-like"/>
    <property type="match status" value="1"/>
</dbReference>
<dbReference type="Proteomes" id="UP000249818">
    <property type="component" value="Chromosome BARAN1"/>
</dbReference>
<dbReference type="AlphaFoldDB" id="A0A2X3KJB4"/>
<feature type="region of interest" description="Disordered" evidence="1">
    <location>
        <begin position="227"/>
        <end position="257"/>
    </location>
</feature>
<organism evidence="3 4">
    <name type="scientific">Candidatus Bipolaricaulis anaerobius</name>
    <dbReference type="NCBI Taxonomy" id="2026885"/>
    <lineage>
        <taxon>Bacteria</taxon>
        <taxon>Candidatus Bipolaricaulota</taxon>
        <taxon>Candidatus Bipolaricaulia</taxon>
        <taxon>Candidatus Bipolaricaulales</taxon>
        <taxon>Candidatus Bipolaricaulaceae</taxon>
        <taxon>Candidatus Bipolaricaulis</taxon>
    </lineage>
</organism>
<dbReference type="RefSeq" id="WP_122030914.1">
    <property type="nucleotide sequence ID" value="NZ_LS483254.1"/>
</dbReference>
<proteinExistence type="predicted"/>
<dbReference type="InterPro" id="IPR012334">
    <property type="entry name" value="Pectin_lyas_fold"/>
</dbReference>
<name>A0A2X3KJB4_9BACT</name>
<dbReference type="OrthoDB" id="9767990at2"/>